<evidence type="ECO:0000256" key="14">
    <source>
        <dbReference type="RuleBase" id="RU004175"/>
    </source>
</evidence>
<feature type="binding site" evidence="8 13">
    <location>
        <position position="291"/>
    </location>
    <ligand>
        <name>Zn(2+)</name>
        <dbReference type="ChEBI" id="CHEBI:29105"/>
    </ligand>
</feature>
<evidence type="ECO:0000256" key="1">
    <source>
        <dbReference type="ARBA" id="ARBA00003850"/>
    </source>
</evidence>
<dbReference type="PANTHER" id="PTHR21256">
    <property type="entry name" value="HISTIDINOL DEHYDROGENASE HDH"/>
    <property type="match status" value="1"/>
</dbReference>
<dbReference type="PRINTS" id="PR00083">
    <property type="entry name" value="HOLDHDRGNASE"/>
</dbReference>
<reference evidence="15 16" key="1">
    <citation type="submission" date="2020-02" db="EMBL/GenBank/DDBJ databases">
        <title>Genome sequence of strain AETb3-4.</title>
        <authorList>
            <person name="Gao J."/>
            <person name="Zhang X."/>
        </authorList>
    </citation>
    <scope>NUCLEOTIDE SEQUENCE [LARGE SCALE GENOMIC DNA]</scope>
    <source>
        <strain evidence="15 16">AETb3-4</strain>
    </source>
</reference>
<dbReference type="Gene3D" id="1.20.5.1300">
    <property type="match status" value="1"/>
</dbReference>
<dbReference type="GO" id="GO:0005829">
    <property type="term" value="C:cytosol"/>
    <property type="evidence" value="ECO:0007669"/>
    <property type="project" value="TreeGrafter"/>
</dbReference>
<dbReference type="InterPro" id="IPR016161">
    <property type="entry name" value="Ald_DH/histidinol_DH"/>
</dbReference>
<keyword evidence="8 11" id="KW-0520">NAD</keyword>
<gene>
    <name evidence="8 15" type="primary">hisD</name>
    <name evidence="15" type="ORF">G6034_10910</name>
</gene>
<dbReference type="UniPathway" id="UPA00031">
    <property type="reaction ID" value="UER00014"/>
</dbReference>
<protein>
    <recommendedName>
        <fullName evidence="4 8">Histidinol dehydrogenase</fullName>
        <shortName evidence="8">HDH</shortName>
        <ecNumber evidence="8">1.1.1.23</ecNumber>
    </recommendedName>
</protein>
<proteinExistence type="inferred from homology"/>
<evidence type="ECO:0000256" key="12">
    <source>
        <dbReference type="PIRSR" id="PIRSR000099-3"/>
    </source>
</evidence>
<feature type="binding site" evidence="8 12">
    <location>
        <position position="361"/>
    </location>
    <ligand>
        <name>substrate</name>
    </ligand>
</feature>
<dbReference type="EC" id="1.1.1.23" evidence="8"/>
<keyword evidence="16" id="KW-1185">Reference proteome</keyword>
<feature type="active site" description="Proton acceptor" evidence="8 10">
    <location>
        <position position="361"/>
    </location>
</feature>
<dbReference type="Gene3D" id="3.40.50.1980">
    <property type="entry name" value="Nitrogenase molybdenum iron protein domain"/>
    <property type="match status" value="2"/>
</dbReference>
<evidence type="ECO:0000256" key="11">
    <source>
        <dbReference type="PIRSR" id="PIRSR000099-2"/>
    </source>
</evidence>
<evidence type="ECO:0000256" key="5">
    <source>
        <dbReference type="ARBA" id="ARBA00022723"/>
    </source>
</evidence>
<keyword evidence="7 8" id="KW-0560">Oxidoreductase</keyword>
<evidence type="ECO:0000256" key="3">
    <source>
        <dbReference type="ARBA" id="ARBA00010178"/>
    </source>
</evidence>
<evidence type="ECO:0000256" key="13">
    <source>
        <dbReference type="PIRSR" id="PIRSR000099-4"/>
    </source>
</evidence>
<comment type="function">
    <text evidence="1 8">Catalyzes the sequential NAD-dependent oxidations of L-histidinol to L-histidinaldehyde and then to L-histidine.</text>
</comment>
<evidence type="ECO:0000256" key="2">
    <source>
        <dbReference type="ARBA" id="ARBA00004940"/>
    </source>
</evidence>
<name>A0A7Y7IIE3_9MICC</name>
<comment type="similarity">
    <text evidence="3 8 9 14">Belongs to the histidinol dehydrogenase family.</text>
</comment>
<dbReference type="EMBL" id="JAAMFM010000014">
    <property type="protein sequence ID" value="NVM95416.1"/>
    <property type="molecule type" value="Genomic_DNA"/>
</dbReference>
<comment type="cofactor">
    <cofactor evidence="8 13">
        <name>Zn(2+)</name>
        <dbReference type="ChEBI" id="CHEBI:29105"/>
    </cofactor>
    <text evidence="8 13">Binds 1 zinc ion per subunit.</text>
</comment>
<dbReference type="InterPro" id="IPR022695">
    <property type="entry name" value="Histidinol_DH_monofunct"/>
</dbReference>
<evidence type="ECO:0000256" key="6">
    <source>
        <dbReference type="ARBA" id="ARBA00022833"/>
    </source>
</evidence>
<feature type="binding site" evidence="8 12">
    <location>
        <position position="394"/>
    </location>
    <ligand>
        <name>substrate</name>
    </ligand>
</feature>
<dbReference type="Proteomes" id="UP000543556">
    <property type="component" value="Unassembled WGS sequence"/>
</dbReference>
<keyword evidence="6 8" id="KW-0862">Zinc</keyword>
<dbReference type="NCBIfam" id="TIGR00069">
    <property type="entry name" value="hisD"/>
    <property type="match status" value="1"/>
</dbReference>
<feature type="binding site" evidence="8 11">
    <location>
        <position position="246"/>
    </location>
    <ligand>
        <name>NAD(+)</name>
        <dbReference type="ChEBI" id="CHEBI:57540"/>
    </ligand>
</feature>
<dbReference type="Pfam" id="PF00815">
    <property type="entry name" value="Histidinol_dh"/>
    <property type="match status" value="1"/>
</dbReference>
<feature type="binding site" evidence="8 12">
    <location>
        <position position="294"/>
    </location>
    <ligand>
        <name>substrate</name>
    </ligand>
</feature>
<feature type="binding site" evidence="8 13">
    <location>
        <position position="294"/>
    </location>
    <ligand>
        <name>Zn(2+)</name>
        <dbReference type="ChEBI" id="CHEBI:29105"/>
    </ligand>
</feature>
<keyword evidence="5 8" id="KW-0479">Metal-binding</keyword>
<dbReference type="PANTHER" id="PTHR21256:SF2">
    <property type="entry name" value="HISTIDINE BIOSYNTHESIS TRIFUNCTIONAL PROTEIN"/>
    <property type="match status" value="1"/>
</dbReference>
<dbReference type="GO" id="GO:0008270">
    <property type="term" value="F:zinc ion binding"/>
    <property type="evidence" value="ECO:0007669"/>
    <property type="project" value="UniProtKB-UniRule"/>
</dbReference>
<keyword evidence="8" id="KW-0368">Histidine biosynthesis</keyword>
<dbReference type="InterPro" id="IPR012131">
    <property type="entry name" value="Hstdl_DH"/>
</dbReference>
<dbReference type="GO" id="GO:0004399">
    <property type="term" value="F:histidinol dehydrogenase activity"/>
    <property type="evidence" value="ECO:0007669"/>
    <property type="project" value="UniProtKB-UniRule"/>
</dbReference>
<evidence type="ECO:0000256" key="10">
    <source>
        <dbReference type="PIRSR" id="PIRSR000099-1"/>
    </source>
</evidence>
<dbReference type="SUPFAM" id="SSF53720">
    <property type="entry name" value="ALDH-like"/>
    <property type="match status" value="1"/>
</dbReference>
<organism evidence="15 16">
    <name type="scientific">Arthrobacter wenxiniae</name>
    <dbReference type="NCBI Taxonomy" id="2713570"/>
    <lineage>
        <taxon>Bacteria</taxon>
        <taxon>Bacillati</taxon>
        <taxon>Actinomycetota</taxon>
        <taxon>Actinomycetes</taxon>
        <taxon>Micrococcales</taxon>
        <taxon>Micrococcaceae</taxon>
        <taxon>Arthrobacter</taxon>
    </lineage>
</organism>
<comment type="pathway">
    <text evidence="2 8">Amino-acid biosynthesis; L-histidine biosynthesis; L-histidine from 5-phospho-alpha-D-ribose 1-diphosphate: step 9/9.</text>
</comment>
<dbReference type="RefSeq" id="WP_176635160.1">
    <property type="nucleotide sequence ID" value="NZ_JAAMFM010000014.1"/>
</dbReference>
<evidence type="ECO:0000256" key="7">
    <source>
        <dbReference type="ARBA" id="ARBA00023002"/>
    </source>
</evidence>
<feature type="binding site" evidence="8 12">
    <location>
        <position position="453"/>
    </location>
    <ligand>
        <name>substrate</name>
    </ligand>
</feature>
<dbReference type="GO" id="GO:0000105">
    <property type="term" value="P:L-histidine biosynthetic process"/>
    <property type="evidence" value="ECO:0007669"/>
    <property type="project" value="UniProtKB-UniRule"/>
</dbReference>
<feature type="binding site" evidence="8 12">
    <location>
        <position position="269"/>
    </location>
    <ligand>
        <name>substrate</name>
    </ligand>
</feature>
<dbReference type="PIRSF" id="PIRSF000099">
    <property type="entry name" value="Histidinol_dh"/>
    <property type="match status" value="1"/>
</dbReference>
<accession>A0A7Y7IIE3</accession>
<feature type="binding site" evidence="8 13">
    <location>
        <position position="453"/>
    </location>
    <ligand>
        <name>Zn(2+)</name>
        <dbReference type="ChEBI" id="CHEBI:29105"/>
    </ligand>
</feature>
<evidence type="ECO:0000256" key="4">
    <source>
        <dbReference type="ARBA" id="ARBA00016531"/>
    </source>
</evidence>
<dbReference type="AlphaFoldDB" id="A0A7Y7IIE3"/>
<dbReference type="GO" id="GO:0051287">
    <property type="term" value="F:NAD binding"/>
    <property type="evidence" value="ECO:0007669"/>
    <property type="project" value="InterPro"/>
</dbReference>
<evidence type="ECO:0000313" key="16">
    <source>
        <dbReference type="Proteomes" id="UP000543556"/>
    </source>
</evidence>
<feature type="active site" description="Proton acceptor" evidence="8 10">
    <location>
        <position position="360"/>
    </location>
</feature>
<evidence type="ECO:0000313" key="15">
    <source>
        <dbReference type="EMBL" id="NVM95416.1"/>
    </source>
</evidence>
<dbReference type="FunFam" id="3.40.50.1980:FF:000001">
    <property type="entry name" value="Histidinol dehydrogenase"/>
    <property type="match status" value="1"/>
</dbReference>
<keyword evidence="8" id="KW-0028">Amino-acid biosynthesis</keyword>
<sequence length="462" mass="46749">MSNQPAGSPAPASGAGPHFAFARTDLRGRRLTLAELKRAVPRTAATSVISAEDAVSGIIADVRSRGFAALAELAEKFDGVPQSHPRVPAAALREALENLDPGVRAALEESIARAKAFAAAQRPANVDFPVAAGATVSQHWIPVRRVGLYVPGGLAAYPSSVIMNVVPALAAGVGSVALASPPQKEFGGLPDLTVLAAAALLGVDEVYAMGGAQAIAAFAYGVAAGTTAQGGGAALEPVDVVTGPGNIFVATAKRLVKGVVGIDSEAGATEIAVLADHTANPVFVAADLISQAEHDPNAASVLVTPSTRLADAVERELAVQVAGTGHRDRVEKALSGPQSGTVLVDDLEQGVAVCNAYAAEHLEIVTEDAAAVAARITNAGAIFVGDYSPVSLGDYCAGSNHVLPTSGTAAFSSGLNVTTFLRAVQLINYNKDALRRVAGHVVTLAQAEGLPAHGDAVSARFA</sequence>
<feature type="binding site" evidence="8 13">
    <location>
        <position position="394"/>
    </location>
    <ligand>
        <name>Zn(2+)</name>
        <dbReference type="ChEBI" id="CHEBI:29105"/>
    </ligand>
</feature>
<feature type="binding site" evidence="8 11">
    <location>
        <position position="149"/>
    </location>
    <ligand>
        <name>NAD(+)</name>
        <dbReference type="ChEBI" id="CHEBI:57540"/>
    </ligand>
</feature>
<dbReference type="CDD" id="cd06572">
    <property type="entry name" value="Histidinol_dh"/>
    <property type="match status" value="1"/>
</dbReference>
<feature type="binding site" evidence="8 12">
    <location>
        <position position="448"/>
    </location>
    <ligand>
        <name>substrate</name>
    </ligand>
</feature>
<comment type="caution">
    <text evidence="15">The sequence shown here is derived from an EMBL/GenBank/DDBJ whole genome shotgun (WGS) entry which is preliminary data.</text>
</comment>
<dbReference type="HAMAP" id="MF_01024">
    <property type="entry name" value="HisD"/>
    <property type="match status" value="1"/>
</dbReference>
<feature type="binding site" evidence="8 11">
    <location>
        <position position="213"/>
    </location>
    <ligand>
        <name>NAD(+)</name>
        <dbReference type="ChEBI" id="CHEBI:57540"/>
    </ligand>
</feature>
<comment type="catalytic activity">
    <reaction evidence="8">
        <text>L-histidinol + 2 NAD(+) + H2O = L-histidine + 2 NADH + 3 H(+)</text>
        <dbReference type="Rhea" id="RHEA:20641"/>
        <dbReference type="ChEBI" id="CHEBI:15377"/>
        <dbReference type="ChEBI" id="CHEBI:15378"/>
        <dbReference type="ChEBI" id="CHEBI:57540"/>
        <dbReference type="ChEBI" id="CHEBI:57595"/>
        <dbReference type="ChEBI" id="CHEBI:57699"/>
        <dbReference type="ChEBI" id="CHEBI:57945"/>
        <dbReference type="EC" id="1.1.1.23"/>
    </reaction>
</comment>
<evidence type="ECO:0000256" key="8">
    <source>
        <dbReference type="HAMAP-Rule" id="MF_01024"/>
    </source>
</evidence>
<evidence type="ECO:0000256" key="9">
    <source>
        <dbReference type="PIRNR" id="PIRNR000099"/>
    </source>
</evidence>
<feature type="binding site" evidence="8 12">
    <location>
        <position position="291"/>
    </location>
    <ligand>
        <name>substrate</name>
    </ligand>
</feature>